<feature type="transmembrane region" description="Helical" evidence="6">
    <location>
        <begin position="162"/>
        <end position="181"/>
    </location>
</feature>
<feature type="transmembrane region" description="Helical" evidence="6">
    <location>
        <begin position="632"/>
        <end position="650"/>
    </location>
</feature>
<comment type="caution">
    <text evidence="4">Lacks conserved residue(s) required for the propagation of feature annotation.</text>
</comment>
<dbReference type="Proteomes" id="UP001216390">
    <property type="component" value="Chromosome"/>
</dbReference>
<dbReference type="PANTHER" id="PTHR43317">
    <property type="entry name" value="THERMOSPERMINE SYNTHASE ACAULIS5"/>
    <property type="match status" value="1"/>
</dbReference>
<keyword evidence="6" id="KW-0472">Membrane</keyword>
<feature type="transmembrane region" description="Helical" evidence="6">
    <location>
        <begin position="516"/>
        <end position="536"/>
    </location>
</feature>
<dbReference type="PROSITE" id="PS51006">
    <property type="entry name" value="PABS_2"/>
    <property type="match status" value="1"/>
</dbReference>
<dbReference type="AlphaFoldDB" id="A0AAF0BTR3"/>
<feature type="transmembrane region" description="Helical" evidence="6">
    <location>
        <begin position="84"/>
        <end position="102"/>
    </location>
</feature>
<dbReference type="SUPFAM" id="SSF53335">
    <property type="entry name" value="S-adenosyl-L-methionine-dependent methyltransferases"/>
    <property type="match status" value="1"/>
</dbReference>
<feature type="region of interest" description="Disordered" evidence="5">
    <location>
        <begin position="1"/>
        <end position="22"/>
    </location>
</feature>
<evidence type="ECO:0000313" key="9">
    <source>
        <dbReference type="Proteomes" id="UP001216390"/>
    </source>
</evidence>
<name>A0AAF0BTR3_9ACTN</name>
<feature type="transmembrane region" description="Helical" evidence="6">
    <location>
        <begin position="129"/>
        <end position="150"/>
    </location>
</feature>
<keyword evidence="3 4" id="KW-0620">Polyamine biosynthesis</keyword>
<reference evidence="8" key="1">
    <citation type="submission" date="2023-01" db="EMBL/GenBank/DDBJ databases">
        <title>The diversity of Class Acidimicrobiia in South China Sea sediment environments and the proposal of Iamia marina sp. nov., a novel species of the genus Iamia.</title>
        <authorList>
            <person name="He Y."/>
            <person name="Tian X."/>
        </authorList>
    </citation>
    <scope>NUCLEOTIDE SEQUENCE</scope>
    <source>
        <strain evidence="8">DSM 19957</strain>
    </source>
</reference>
<feature type="compositionally biased region" description="Low complexity" evidence="5">
    <location>
        <begin position="11"/>
        <end position="22"/>
    </location>
</feature>
<dbReference type="RefSeq" id="WP_272734603.1">
    <property type="nucleotide sequence ID" value="NZ_CP116942.1"/>
</dbReference>
<dbReference type="KEGG" id="ima:PO878_11270"/>
<feature type="transmembrane region" description="Helical" evidence="6">
    <location>
        <begin position="187"/>
        <end position="202"/>
    </location>
</feature>
<sequence>MSGTVDISADPEAPGEQPPQEGLVGPRTRLVLLAALMLFTELALIRWLGAEVFYLSYFSNFVLLGSFLGIGLGFIWAGRGRRPLYPFAPLLLGVLVLYVYLFPVPLEVRTEGLIFFDTIEPQSAIPRELVLVILFVAVAAVLAAIGDGVARAFGVFEPLQAYKLDLIGSVAGIAGFTVLSFLGARPIVWGVVIAVIVVATIAPRPTWKPVIAGVGLLAVLAPFAVEATQDDVVWSPYYRIQYEENADGGINTTVNQSPHWTQIPTEDNALYEFVYQNIAEPEGGDTLVIGAGSGNDVASALRRGATHVDAVEIDQRLVDLARDNHPDQPWSDPRVDVHVDDGRAFLERSDEEWDKILLALPDSLTLVQGASSVRLESYLFTEEAARTARDRLAPGGVFAMYNFYREDWLVDRYANTLEQAFGTPPCVTKIGDFNLSVLIASEDPEAIDCPAGSVWAGAEATSAPAPASDDHPFPYLREPSIPRLYVISAALMIAFSLAAVRLVGGPLRGMRAFADLFAMGVAFLLLETKGVVGFALFFGTTWLVNALVFIGILSSVLLSVAVSRRVTFKHPARLYIVLLAALALAYVVPPATLLDLPVVPRFLAAVTLAFFPVFTANIIFTQRFKATSHSMTAFGANLVGAMVGGVLEYSALYLGYRNLLIVVALAYGAALLLGRKQLTVAPA</sequence>
<dbReference type="GO" id="GO:0016740">
    <property type="term" value="F:transferase activity"/>
    <property type="evidence" value="ECO:0007669"/>
    <property type="project" value="UniProtKB-UniRule"/>
</dbReference>
<keyword evidence="9" id="KW-1185">Reference proteome</keyword>
<keyword evidence="6" id="KW-0812">Transmembrane</keyword>
<dbReference type="PANTHER" id="PTHR43317:SF1">
    <property type="entry name" value="THERMOSPERMINE SYNTHASE ACAULIS5"/>
    <property type="match status" value="1"/>
</dbReference>
<feature type="transmembrane region" description="Helical" evidence="6">
    <location>
        <begin position="30"/>
        <end position="48"/>
    </location>
</feature>
<accession>A0AAF0BTR3</accession>
<evidence type="ECO:0000256" key="1">
    <source>
        <dbReference type="ARBA" id="ARBA00007867"/>
    </source>
</evidence>
<gene>
    <name evidence="8" type="ORF">PO878_11270</name>
</gene>
<evidence type="ECO:0000313" key="8">
    <source>
        <dbReference type="EMBL" id="WCO65078.1"/>
    </source>
</evidence>
<evidence type="ECO:0000256" key="2">
    <source>
        <dbReference type="ARBA" id="ARBA00022679"/>
    </source>
</evidence>
<feature type="transmembrane region" description="Helical" evidence="6">
    <location>
        <begin position="54"/>
        <end position="77"/>
    </location>
</feature>
<proteinExistence type="inferred from homology"/>
<protein>
    <recommendedName>
        <fullName evidence="7">PABS domain-containing protein</fullName>
    </recommendedName>
</protein>
<feature type="domain" description="PABS" evidence="7">
    <location>
        <begin position="307"/>
        <end position="445"/>
    </location>
</feature>
<dbReference type="Gene3D" id="3.40.50.150">
    <property type="entry name" value="Vaccinia Virus protein VP39"/>
    <property type="match status" value="1"/>
</dbReference>
<feature type="transmembrane region" description="Helical" evidence="6">
    <location>
        <begin position="484"/>
        <end position="504"/>
    </location>
</feature>
<feature type="transmembrane region" description="Helical" evidence="6">
    <location>
        <begin position="656"/>
        <end position="674"/>
    </location>
</feature>
<organism evidence="8 9">
    <name type="scientific">Iamia majanohamensis</name>
    <dbReference type="NCBI Taxonomy" id="467976"/>
    <lineage>
        <taxon>Bacteria</taxon>
        <taxon>Bacillati</taxon>
        <taxon>Actinomycetota</taxon>
        <taxon>Acidimicrobiia</taxon>
        <taxon>Acidimicrobiales</taxon>
        <taxon>Iamiaceae</taxon>
        <taxon>Iamia</taxon>
    </lineage>
</organism>
<evidence type="ECO:0000256" key="4">
    <source>
        <dbReference type="PROSITE-ProRule" id="PRU00354"/>
    </source>
</evidence>
<evidence type="ECO:0000256" key="5">
    <source>
        <dbReference type="SAM" id="MobiDB-lite"/>
    </source>
</evidence>
<dbReference type="CDD" id="cd02440">
    <property type="entry name" value="AdoMet_MTases"/>
    <property type="match status" value="1"/>
</dbReference>
<evidence type="ECO:0000259" key="7">
    <source>
        <dbReference type="PROSITE" id="PS51006"/>
    </source>
</evidence>
<dbReference type="InterPro" id="IPR030374">
    <property type="entry name" value="PABS"/>
</dbReference>
<comment type="similarity">
    <text evidence="1">Belongs to the spermidine/spermine synthase family.</text>
</comment>
<feature type="transmembrane region" description="Helical" evidence="6">
    <location>
        <begin position="598"/>
        <end position="620"/>
    </location>
</feature>
<dbReference type="GO" id="GO:0006596">
    <property type="term" value="P:polyamine biosynthetic process"/>
    <property type="evidence" value="ECO:0007669"/>
    <property type="project" value="UniProtKB-UniRule"/>
</dbReference>
<evidence type="ECO:0000256" key="3">
    <source>
        <dbReference type="ARBA" id="ARBA00023115"/>
    </source>
</evidence>
<keyword evidence="6" id="KW-1133">Transmembrane helix</keyword>
<dbReference type="InterPro" id="IPR029063">
    <property type="entry name" value="SAM-dependent_MTases_sf"/>
</dbReference>
<evidence type="ECO:0000256" key="6">
    <source>
        <dbReference type="SAM" id="Phobius"/>
    </source>
</evidence>
<feature type="transmembrane region" description="Helical" evidence="6">
    <location>
        <begin position="542"/>
        <end position="562"/>
    </location>
</feature>
<keyword evidence="2 4" id="KW-0808">Transferase</keyword>
<feature type="transmembrane region" description="Helical" evidence="6">
    <location>
        <begin position="574"/>
        <end position="592"/>
    </location>
</feature>
<dbReference type="Pfam" id="PF01564">
    <property type="entry name" value="Spermine_synth"/>
    <property type="match status" value="1"/>
</dbReference>
<dbReference type="EMBL" id="CP116942">
    <property type="protein sequence ID" value="WCO65078.1"/>
    <property type="molecule type" value="Genomic_DNA"/>
</dbReference>